<dbReference type="EMBL" id="CP045851">
    <property type="protein sequence ID" value="QGG96055.1"/>
    <property type="molecule type" value="Genomic_DNA"/>
</dbReference>
<organism evidence="2 3">
    <name type="scientific">Actinomarinicola tropica</name>
    <dbReference type="NCBI Taxonomy" id="2789776"/>
    <lineage>
        <taxon>Bacteria</taxon>
        <taxon>Bacillati</taxon>
        <taxon>Actinomycetota</taxon>
        <taxon>Acidimicrobiia</taxon>
        <taxon>Acidimicrobiales</taxon>
        <taxon>Iamiaceae</taxon>
        <taxon>Actinomarinicola</taxon>
    </lineage>
</organism>
<feature type="domain" description="N-acetyltransferase" evidence="1">
    <location>
        <begin position="5"/>
        <end position="157"/>
    </location>
</feature>
<dbReference type="Pfam" id="PF00583">
    <property type="entry name" value="Acetyltransf_1"/>
    <property type="match status" value="1"/>
</dbReference>
<keyword evidence="2" id="KW-0808">Transferase</keyword>
<evidence type="ECO:0000313" key="2">
    <source>
        <dbReference type="EMBL" id="QGG96055.1"/>
    </source>
</evidence>
<dbReference type="Gene3D" id="3.40.630.30">
    <property type="match status" value="1"/>
</dbReference>
<name>A0A5Q2RS72_9ACTN</name>
<proteinExistence type="predicted"/>
<reference evidence="2 3" key="1">
    <citation type="submission" date="2019-11" db="EMBL/GenBank/DDBJ databases">
        <authorList>
            <person name="He Y."/>
        </authorList>
    </citation>
    <scope>NUCLEOTIDE SEQUENCE [LARGE SCALE GENOMIC DNA]</scope>
    <source>
        <strain evidence="2 3">SCSIO 58843</strain>
    </source>
</reference>
<sequence>MRVSLELRDARPDDRAALFAVFDAVVTTGEGYPEAPPLDEVRFAASWVDPPVVVVATLDGAVVGAYYLKPNFPGRAAHIANAGYVVAASARGRGIGRALVVDSIARAPRAGFDAIMFNLVFESNPARSLYEELGWREIGRIPRGVDGEPAVIYWRDV</sequence>
<dbReference type="Proteomes" id="UP000334019">
    <property type="component" value="Chromosome"/>
</dbReference>
<keyword evidence="3" id="KW-1185">Reference proteome</keyword>
<dbReference type="KEGG" id="atq:GH723_13630"/>
<accession>A0A5Q2RS72</accession>
<dbReference type="GO" id="GO:0016747">
    <property type="term" value="F:acyltransferase activity, transferring groups other than amino-acyl groups"/>
    <property type="evidence" value="ECO:0007669"/>
    <property type="project" value="InterPro"/>
</dbReference>
<dbReference type="SUPFAM" id="SSF55729">
    <property type="entry name" value="Acyl-CoA N-acyltransferases (Nat)"/>
    <property type="match status" value="1"/>
</dbReference>
<gene>
    <name evidence="2" type="ORF">GH723_13630</name>
</gene>
<dbReference type="PANTHER" id="PTHR43138">
    <property type="entry name" value="ACETYLTRANSFERASE, GNAT FAMILY"/>
    <property type="match status" value="1"/>
</dbReference>
<evidence type="ECO:0000259" key="1">
    <source>
        <dbReference type="PROSITE" id="PS51186"/>
    </source>
</evidence>
<protein>
    <submittedName>
        <fullName evidence="2">GNAT family N-acetyltransferase</fullName>
    </submittedName>
</protein>
<evidence type="ECO:0000313" key="3">
    <source>
        <dbReference type="Proteomes" id="UP000334019"/>
    </source>
</evidence>
<dbReference type="InterPro" id="IPR000182">
    <property type="entry name" value="GNAT_dom"/>
</dbReference>
<dbReference type="CDD" id="cd04301">
    <property type="entry name" value="NAT_SF"/>
    <property type="match status" value="1"/>
</dbReference>
<dbReference type="PROSITE" id="PS51186">
    <property type="entry name" value="GNAT"/>
    <property type="match status" value="1"/>
</dbReference>
<dbReference type="InterPro" id="IPR016181">
    <property type="entry name" value="Acyl_CoA_acyltransferase"/>
</dbReference>
<dbReference type="AlphaFoldDB" id="A0A5Q2RS72"/>
<dbReference type="PANTHER" id="PTHR43138:SF1">
    <property type="entry name" value="N-ACETYLTRANSFERASE ACA1"/>
    <property type="match status" value="1"/>
</dbReference>
<dbReference type="InterPro" id="IPR052742">
    <property type="entry name" value="Mito_N-acetyltransferase"/>
</dbReference>